<keyword evidence="2" id="KW-1185">Reference proteome</keyword>
<accession>A0A1E5T3N5</accession>
<gene>
    <name evidence="1" type="ORF">A8C32_19375</name>
</gene>
<dbReference type="EMBL" id="MDJD01000050">
    <property type="protein sequence ID" value="OEK05994.1"/>
    <property type="molecule type" value="Genomic_DNA"/>
</dbReference>
<proteinExistence type="predicted"/>
<name>A0A1E5T3N5_9FLAO</name>
<dbReference type="RefSeq" id="WP_069831084.1">
    <property type="nucleotide sequence ID" value="NZ_MDJD01000050.1"/>
</dbReference>
<dbReference type="OrthoDB" id="1151453at2"/>
<reference evidence="1 2" key="1">
    <citation type="submission" date="2016-05" db="EMBL/GenBank/DDBJ databases">
        <title>Draft Genome Sequence of Algibacter sp. Strain SK-16 Isolated from the Surface Water of Aburatsubo Inlet.</title>
        <authorList>
            <person name="Wong S.-K."/>
            <person name="Yoshizawa S."/>
            <person name="Nakajima Y."/>
            <person name="Ogura Y."/>
            <person name="Tetsuya H."/>
            <person name="Hamasaki K."/>
        </authorList>
    </citation>
    <scope>NUCLEOTIDE SEQUENCE [LARGE SCALE GENOMIC DNA]</scope>
    <source>
        <strain evidence="1 2">SK-16</strain>
    </source>
</reference>
<dbReference type="AlphaFoldDB" id="A0A1E5T3N5"/>
<organism evidence="1 2">
    <name type="scientific">Flavivirga aquatica</name>
    <dbReference type="NCBI Taxonomy" id="1849968"/>
    <lineage>
        <taxon>Bacteria</taxon>
        <taxon>Pseudomonadati</taxon>
        <taxon>Bacteroidota</taxon>
        <taxon>Flavobacteriia</taxon>
        <taxon>Flavobacteriales</taxon>
        <taxon>Flavobacteriaceae</taxon>
        <taxon>Flavivirga</taxon>
    </lineage>
</organism>
<evidence type="ECO:0000313" key="2">
    <source>
        <dbReference type="Proteomes" id="UP000095713"/>
    </source>
</evidence>
<comment type="caution">
    <text evidence="1">The sequence shown here is derived from an EMBL/GenBank/DDBJ whole genome shotgun (WGS) entry which is preliminary data.</text>
</comment>
<sequence length="81" mass="9704">MTRLERQQHGVNKNKLLRYKLILELYKKHKTEDIPVTVVLRKYIYPVYPISRKTLYEILATPVDKELKKVEIIEASQISMF</sequence>
<dbReference type="Proteomes" id="UP000095713">
    <property type="component" value="Unassembled WGS sequence"/>
</dbReference>
<protein>
    <submittedName>
        <fullName evidence="1">Uncharacterized protein</fullName>
    </submittedName>
</protein>
<evidence type="ECO:0000313" key="1">
    <source>
        <dbReference type="EMBL" id="OEK05994.1"/>
    </source>
</evidence>